<evidence type="ECO:0000313" key="1">
    <source>
        <dbReference type="EMBL" id="KER18918.1"/>
    </source>
</evidence>
<gene>
    <name evidence="1" type="ORF">T265_12098</name>
</gene>
<dbReference type="CTD" id="20326266"/>
<dbReference type="RefSeq" id="XP_009177334.1">
    <property type="nucleotide sequence ID" value="XM_009179070.1"/>
</dbReference>
<dbReference type="KEGG" id="ovi:T265_12098"/>
<keyword evidence="2" id="KW-1185">Reference proteome</keyword>
<evidence type="ECO:0000313" key="2">
    <source>
        <dbReference type="Proteomes" id="UP000054324"/>
    </source>
</evidence>
<dbReference type="AlphaFoldDB" id="A0A074YW58"/>
<dbReference type="GeneID" id="20326266"/>
<sequence length="92" mass="9940">MKKELSNQETSTKSTAFRIKFTNSQALTMLVIQVDFDSTGLCCDNKLAGVEYLFIASALCAAGASSAQQYLGRQLTKTVEQLALRPGDPASF</sequence>
<dbReference type="Proteomes" id="UP000054324">
    <property type="component" value="Unassembled WGS sequence"/>
</dbReference>
<proteinExistence type="predicted"/>
<reference evidence="1 2" key="1">
    <citation type="submission" date="2013-11" db="EMBL/GenBank/DDBJ databases">
        <title>Opisthorchis viverrini - life in the bile duct.</title>
        <authorList>
            <person name="Young N.D."/>
            <person name="Nagarajan N."/>
            <person name="Lin S.J."/>
            <person name="Korhonen P.K."/>
            <person name="Jex A.R."/>
            <person name="Hall R.S."/>
            <person name="Safavi-Hemami H."/>
            <person name="Kaewkong W."/>
            <person name="Bertrand D."/>
            <person name="Gao S."/>
            <person name="Seet Q."/>
            <person name="Wongkham S."/>
            <person name="Teh B.T."/>
            <person name="Wongkham C."/>
            <person name="Intapan P.M."/>
            <person name="Maleewong W."/>
            <person name="Yang X."/>
            <person name="Hu M."/>
            <person name="Wang Z."/>
            <person name="Hofmann A."/>
            <person name="Sternberg P.W."/>
            <person name="Tan P."/>
            <person name="Wang J."/>
            <person name="Gasser R.B."/>
        </authorList>
    </citation>
    <scope>NUCLEOTIDE SEQUENCE [LARGE SCALE GENOMIC DNA]</scope>
</reference>
<protein>
    <submittedName>
        <fullName evidence="1">Uncharacterized protein</fullName>
    </submittedName>
</protein>
<dbReference type="EMBL" id="KL597488">
    <property type="protein sequence ID" value="KER18918.1"/>
    <property type="molecule type" value="Genomic_DNA"/>
</dbReference>
<name>A0A074YW58_OPIVI</name>
<accession>A0A074YW58</accession>
<organism evidence="1 2">
    <name type="scientific">Opisthorchis viverrini</name>
    <name type="common">Southeast Asian liver fluke</name>
    <dbReference type="NCBI Taxonomy" id="6198"/>
    <lineage>
        <taxon>Eukaryota</taxon>
        <taxon>Metazoa</taxon>
        <taxon>Spiralia</taxon>
        <taxon>Lophotrochozoa</taxon>
        <taxon>Platyhelminthes</taxon>
        <taxon>Trematoda</taxon>
        <taxon>Digenea</taxon>
        <taxon>Opisthorchiida</taxon>
        <taxon>Opisthorchiata</taxon>
        <taxon>Opisthorchiidae</taxon>
        <taxon>Opisthorchis</taxon>
    </lineage>
</organism>